<dbReference type="EMBL" id="CH473979">
    <property type="protein sequence ID" value="EDM07592.1"/>
    <property type="molecule type" value="Genomic_DNA"/>
</dbReference>
<accession>A6JAE2</accession>
<reference evidence="1 2" key="1">
    <citation type="submission" date="2005-09" db="EMBL/GenBank/DDBJ databases">
        <authorList>
            <person name="Mural R.J."/>
            <person name="Li P.W."/>
            <person name="Adams M.D."/>
            <person name="Amanatides P.G."/>
            <person name="Baden-Tillson H."/>
            <person name="Barnstead M."/>
            <person name="Chin S.H."/>
            <person name="Dew I."/>
            <person name="Evans C.A."/>
            <person name="Ferriera S."/>
            <person name="Flanigan M."/>
            <person name="Fosler C."/>
            <person name="Glodek A."/>
            <person name="Gu Z."/>
            <person name="Holt R.A."/>
            <person name="Jennings D."/>
            <person name="Kraft C.L."/>
            <person name="Lu F."/>
            <person name="Nguyen T."/>
            <person name="Nusskern D.R."/>
            <person name="Pfannkoch C.M."/>
            <person name="Sitter C."/>
            <person name="Sutton G.G."/>
            <person name="Venter J.C."/>
            <person name="Wang Z."/>
            <person name="Woodage T."/>
            <person name="Zheng X.H."/>
            <person name="Zhong F."/>
        </authorList>
    </citation>
    <scope>NUCLEOTIDE SEQUENCE [LARGE SCALE GENOMIC DNA]</scope>
    <source>
        <strain>BN</strain>
        <strain evidence="2">Sprague-Dawley</strain>
    </source>
</reference>
<evidence type="ECO:0000313" key="2">
    <source>
        <dbReference type="Proteomes" id="UP000234681"/>
    </source>
</evidence>
<dbReference type="AlphaFoldDB" id="A6JAE2"/>
<proteinExistence type="predicted"/>
<protein>
    <submittedName>
        <fullName evidence="1">RCG54283</fullName>
    </submittedName>
</protein>
<gene>
    <name evidence="1" type="ORF">rCG_54283</name>
</gene>
<name>A6JAE2_RAT</name>
<organism evidence="1 2">
    <name type="scientific">Rattus norvegicus</name>
    <name type="common">Rat</name>
    <dbReference type="NCBI Taxonomy" id="10116"/>
    <lineage>
        <taxon>Eukaryota</taxon>
        <taxon>Metazoa</taxon>
        <taxon>Chordata</taxon>
        <taxon>Craniata</taxon>
        <taxon>Vertebrata</taxon>
        <taxon>Euteleostomi</taxon>
        <taxon>Mammalia</taxon>
        <taxon>Eutheria</taxon>
        <taxon>Euarchontoglires</taxon>
        <taxon>Glires</taxon>
        <taxon>Rodentia</taxon>
        <taxon>Myomorpha</taxon>
        <taxon>Muroidea</taxon>
        <taxon>Muridae</taxon>
        <taxon>Murinae</taxon>
        <taxon>Rattus</taxon>
    </lineage>
</organism>
<sequence length="27" mass="3165">MIKLKHSFHCLWAPSPLDDTTHDSRVE</sequence>
<dbReference type="Proteomes" id="UP000234681">
    <property type="component" value="Chromosome 1"/>
</dbReference>
<evidence type="ECO:0000313" key="1">
    <source>
        <dbReference type="EMBL" id="EDM07592.1"/>
    </source>
</evidence>